<dbReference type="Proteomes" id="UP000198287">
    <property type="component" value="Unassembled WGS sequence"/>
</dbReference>
<evidence type="ECO:0000313" key="2">
    <source>
        <dbReference type="Proteomes" id="UP000198287"/>
    </source>
</evidence>
<evidence type="ECO:0000313" key="1">
    <source>
        <dbReference type="EMBL" id="OXA43621.1"/>
    </source>
</evidence>
<accession>A0A226DGA8</accession>
<comment type="caution">
    <text evidence="1">The sequence shown here is derived from an EMBL/GenBank/DDBJ whole genome shotgun (WGS) entry which is preliminary data.</text>
</comment>
<reference evidence="1 2" key="1">
    <citation type="submission" date="2015-12" db="EMBL/GenBank/DDBJ databases">
        <title>The genome of Folsomia candida.</title>
        <authorList>
            <person name="Faddeeva A."/>
            <person name="Derks M.F."/>
            <person name="Anvar Y."/>
            <person name="Smit S."/>
            <person name="Van Straalen N."/>
            <person name="Roelofs D."/>
        </authorList>
    </citation>
    <scope>NUCLEOTIDE SEQUENCE [LARGE SCALE GENOMIC DNA]</scope>
    <source>
        <strain evidence="1 2">VU population</strain>
        <tissue evidence="1">Whole body</tissue>
    </source>
</reference>
<keyword evidence="2" id="KW-1185">Reference proteome</keyword>
<gene>
    <name evidence="1" type="ORF">Fcan01_21609</name>
</gene>
<sequence length="148" mass="16675">MNSAMRQTNPASAQQPLLTFTYHPRSQTNSVLSLSSNSQGKRSHTRISQLARVTQVAPFTPLPPRLAAHQLHLPTLPATHIRHAFLFNLMKKPRASALLPQPRPSKKEPREVESFRKNRKIFFPWCTTLAEGLGSRTTPFGWVWLSAA</sequence>
<name>A0A226DGA8_FOLCA</name>
<dbReference type="AlphaFoldDB" id="A0A226DGA8"/>
<organism evidence="1 2">
    <name type="scientific">Folsomia candida</name>
    <name type="common">Springtail</name>
    <dbReference type="NCBI Taxonomy" id="158441"/>
    <lineage>
        <taxon>Eukaryota</taxon>
        <taxon>Metazoa</taxon>
        <taxon>Ecdysozoa</taxon>
        <taxon>Arthropoda</taxon>
        <taxon>Hexapoda</taxon>
        <taxon>Collembola</taxon>
        <taxon>Entomobryomorpha</taxon>
        <taxon>Isotomoidea</taxon>
        <taxon>Isotomidae</taxon>
        <taxon>Proisotominae</taxon>
        <taxon>Folsomia</taxon>
    </lineage>
</organism>
<dbReference type="EMBL" id="LNIX01000021">
    <property type="protein sequence ID" value="OXA43621.1"/>
    <property type="molecule type" value="Genomic_DNA"/>
</dbReference>
<proteinExistence type="predicted"/>
<protein>
    <submittedName>
        <fullName evidence="1">Uncharacterized protein</fullName>
    </submittedName>
</protein>